<name>A0A137P734_CONC2</name>
<dbReference type="GO" id="GO:0002098">
    <property type="term" value="P:tRNA wobble uridine modification"/>
    <property type="evidence" value="ECO:0007669"/>
    <property type="project" value="InterPro"/>
</dbReference>
<dbReference type="PROSITE" id="PS50294">
    <property type="entry name" value="WD_REPEATS_REGION"/>
    <property type="match status" value="3"/>
</dbReference>
<keyword evidence="13" id="KW-1185">Reference proteome</keyword>
<feature type="repeat" description="WD" evidence="11">
    <location>
        <begin position="117"/>
        <end position="154"/>
    </location>
</feature>
<dbReference type="GO" id="GO:0005737">
    <property type="term" value="C:cytoplasm"/>
    <property type="evidence" value="ECO:0007669"/>
    <property type="project" value="UniProtKB-SubCell"/>
</dbReference>
<evidence type="ECO:0000256" key="3">
    <source>
        <dbReference type="ARBA" id="ARBA00005043"/>
    </source>
</evidence>
<reference evidence="12 13" key="1">
    <citation type="journal article" date="2015" name="Genome Biol. Evol.">
        <title>Phylogenomic analyses indicate that early fungi evolved digesting cell walls of algal ancestors of land plants.</title>
        <authorList>
            <person name="Chang Y."/>
            <person name="Wang S."/>
            <person name="Sekimoto S."/>
            <person name="Aerts A.L."/>
            <person name="Choi C."/>
            <person name="Clum A."/>
            <person name="LaButti K.M."/>
            <person name="Lindquist E.A."/>
            <person name="Yee Ngan C."/>
            <person name="Ohm R.A."/>
            <person name="Salamov A.A."/>
            <person name="Grigoriev I.V."/>
            <person name="Spatafora J.W."/>
            <person name="Berbee M.L."/>
        </authorList>
    </citation>
    <scope>NUCLEOTIDE SEQUENCE [LARGE SCALE GENOMIC DNA]</scope>
    <source>
        <strain evidence="12 13">NRRL 28638</strain>
    </source>
</reference>
<keyword evidence="6" id="KW-0963">Cytoplasm</keyword>
<dbReference type="SUPFAM" id="SSF50978">
    <property type="entry name" value="WD40 repeat-like"/>
    <property type="match status" value="2"/>
</dbReference>
<dbReference type="OrthoDB" id="27911at2759"/>
<sequence length="715" mass="79937">MKRLFLAKFESLNHHSAPVTVVTSYTLTVEGKSTHYLVSGGTDGKVIIYKWTPGTAIEVIDTIQFKAVYPLSLSLHQLPTNKGEETLILAIGATDTKIHLHTFTPAKDTKFTQVLKLNGHDDWVRSLQFATSDNLQVILASGGQDRYIRLWRIEQLNGQLIEQKQVIGQTTQLSTRAYQINLPTQAFYLQLDAVLYGHEAPVYSVNWHPKILKDGKVHQPMELLTASADKSLMIWSPTGPDGVWLYQCQLGEVGGKTAGFFGAKFSSQGDRILANGYGGAVHVWEREKAEPRDNWNSKQGISGHTKSVTGVSWDPLGHYFVTTSLDQTCRAFSLIQNETEQAWHEVSRPQIHGYDLKGVQFVKPFQYVSIADEKVLRVFEAPKSFITNLGTLVNDAELVNKVDNLENRPLAANLPALGLSNKAIDDESNIPFQVVDDDEDNEGQEAVAAPNRAAGIEGIPFEEDLLQVTLWPEVEKLYGHGYEMVSIANNPHHKVIASACKATDSNSAHIKLYSTEDWRLLQPDLEGHNLTVTQLKFSNNGDYLVSVSRDRSWCLYKRFEPQAKLDHGYKLVFQGQKAHSRIIWDTKFTPDNKYFLTASRDKTVKVWEIKENNGEFEGVGLVETIKFEESVTSMSISNKLIGEGESSKYLIVVGLESGDISALEGSKIGGWNIVKTLDKKFSHQAGVNRIEFHPFENTFVTCSEDTSVKVFNITF</sequence>
<dbReference type="PANTHER" id="PTHR44111:SF1">
    <property type="entry name" value="ELONGATOR COMPLEX PROTEIN 2"/>
    <property type="match status" value="1"/>
</dbReference>
<dbReference type="Pfam" id="PF00400">
    <property type="entry name" value="WD40"/>
    <property type="match status" value="6"/>
</dbReference>
<keyword evidence="9" id="KW-0677">Repeat</keyword>
<dbReference type="UniPathway" id="UPA00988"/>
<evidence type="ECO:0000256" key="11">
    <source>
        <dbReference type="PROSITE-ProRule" id="PRU00221"/>
    </source>
</evidence>
<accession>A0A137P734</accession>
<dbReference type="Gene3D" id="2.130.10.10">
    <property type="entry name" value="YVTN repeat-like/Quinoprotein amine dehydrogenase"/>
    <property type="match status" value="3"/>
</dbReference>
<evidence type="ECO:0000256" key="1">
    <source>
        <dbReference type="ARBA" id="ARBA00004123"/>
    </source>
</evidence>
<evidence type="ECO:0000256" key="4">
    <source>
        <dbReference type="ARBA" id="ARBA00005881"/>
    </source>
</evidence>
<dbReference type="FunFam" id="2.130.10.10:FF:000400">
    <property type="entry name" value="Elongator acetyltransferase complex subunit 2"/>
    <property type="match status" value="1"/>
</dbReference>
<dbReference type="Proteomes" id="UP000070444">
    <property type="component" value="Unassembled WGS sequence"/>
</dbReference>
<protein>
    <recommendedName>
        <fullName evidence="5">Elongator complex protein 2</fullName>
    </recommendedName>
</protein>
<evidence type="ECO:0000256" key="9">
    <source>
        <dbReference type="ARBA" id="ARBA00022737"/>
    </source>
</evidence>
<evidence type="ECO:0000256" key="10">
    <source>
        <dbReference type="ARBA" id="ARBA00023242"/>
    </source>
</evidence>
<dbReference type="EMBL" id="KQ964492">
    <property type="protein sequence ID" value="KXN70823.1"/>
    <property type="molecule type" value="Genomic_DNA"/>
</dbReference>
<dbReference type="GO" id="GO:0005634">
    <property type="term" value="C:nucleus"/>
    <property type="evidence" value="ECO:0007669"/>
    <property type="project" value="UniProtKB-SubCell"/>
</dbReference>
<dbReference type="PROSITE" id="PS50082">
    <property type="entry name" value="WD_REPEATS_2"/>
    <property type="match status" value="6"/>
</dbReference>
<feature type="repeat" description="WD" evidence="11">
    <location>
        <begin position="576"/>
        <end position="617"/>
    </location>
</feature>
<dbReference type="AlphaFoldDB" id="A0A137P734"/>
<dbReference type="STRING" id="796925.A0A137P734"/>
<dbReference type="InterPro" id="IPR001680">
    <property type="entry name" value="WD40_rpt"/>
</dbReference>
<keyword evidence="8" id="KW-0819">tRNA processing</keyword>
<comment type="pathway">
    <text evidence="3">tRNA modification; 5-methoxycarbonylmethyl-2-thiouridine-tRNA biosynthesis.</text>
</comment>
<gene>
    <name evidence="12" type="ORF">CONCODRAFT_78673</name>
</gene>
<dbReference type="OMA" id="ENFRHIS"/>
<proteinExistence type="inferred from homology"/>
<comment type="subcellular location">
    <subcellularLocation>
        <location evidence="2">Cytoplasm</location>
    </subcellularLocation>
    <subcellularLocation>
        <location evidence="1">Nucleus</location>
    </subcellularLocation>
</comment>
<dbReference type="PANTHER" id="PTHR44111">
    <property type="entry name" value="ELONGATOR COMPLEX PROTEIN 2"/>
    <property type="match status" value="1"/>
</dbReference>
<comment type="similarity">
    <text evidence="4">Belongs to the WD repeat ELP2 family.</text>
</comment>
<organism evidence="12 13">
    <name type="scientific">Conidiobolus coronatus (strain ATCC 28846 / CBS 209.66 / NRRL 28638)</name>
    <name type="common">Delacroixia coronata</name>
    <dbReference type="NCBI Taxonomy" id="796925"/>
    <lineage>
        <taxon>Eukaryota</taxon>
        <taxon>Fungi</taxon>
        <taxon>Fungi incertae sedis</taxon>
        <taxon>Zoopagomycota</taxon>
        <taxon>Entomophthoromycotina</taxon>
        <taxon>Entomophthoromycetes</taxon>
        <taxon>Entomophthorales</taxon>
        <taxon>Ancylistaceae</taxon>
        <taxon>Conidiobolus</taxon>
    </lineage>
</organism>
<dbReference type="GO" id="GO:0033588">
    <property type="term" value="C:elongator holoenzyme complex"/>
    <property type="evidence" value="ECO:0007669"/>
    <property type="project" value="InterPro"/>
</dbReference>
<dbReference type="InterPro" id="IPR036322">
    <property type="entry name" value="WD40_repeat_dom_sf"/>
</dbReference>
<dbReference type="SMART" id="SM00320">
    <property type="entry name" value="WD40"/>
    <property type="match status" value="9"/>
</dbReference>
<evidence type="ECO:0000256" key="5">
    <source>
        <dbReference type="ARBA" id="ARBA00020267"/>
    </source>
</evidence>
<evidence type="ECO:0000256" key="6">
    <source>
        <dbReference type="ARBA" id="ARBA00022490"/>
    </source>
</evidence>
<dbReference type="InterPro" id="IPR015943">
    <property type="entry name" value="WD40/YVTN_repeat-like_dom_sf"/>
</dbReference>
<evidence type="ECO:0000313" key="12">
    <source>
        <dbReference type="EMBL" id="KXN70823.1"/>
    </source>
</evidence>
<feature type="repeat" description="WD" evidence="11">
    <location>
        <begin position="525"/>
        <end position="557"/>
    </location>
</feature>
<keyword evidence="10" id="KW-0539">Nucleus</keyword>
<evidence type="ECO:0000256" key="2">
    <source>
        <dbReference type="ARBA" id="ARBA00004496"/>
    </source>
</evidence>
<feature type="repeat" description="WD" evidence="11">
    <location>
        <begin position="301"/>
        <end position="342"/>
    </location>
</feature>
<feature type="repeat" description="WD" evidence="11">
    <location>
        <begin position="680"/>
        <end position="715"/>
    </location>
</feature>
<evidence type="ECO:0000256" key="8">
    <source>
        <dbReference type="ARBA" id="ARBA00022694"/>
    </source>
</evidence>
<feature type="repeat" description="WD" evidence="11">
    <location>
        <begin position="195"/>
        <end position="236"/>
    </location>
</feature>
<evidence type="ECO:0000313" key="13">
    <source>
        <dbReference type="Proteomes" id="UP000070444"/>
    </source>
</evidence>
<dbReference type="InterPro" id="IPR037289">
    <property type="entry name" value="Elp2"/>
</dbReference>
<evidence type="ECO:0000256" key="7">
    <source>
        <dbReference type="ARBA" id="ARBA00022574"/>
    </source>
</evidence>
<keyword evidence="7 11" id="KW-0853">WD repeat</keyword>